<evidence type="ECO:0000313" key="2">
    <source>
        <dbReference type="EMBL" id="KAK3403204.1"/>
    </source>
</evidence>
<gene>
    <name evidence="2" type="ORF">B0T20DRAFT_486170</name>
</gene>
<reference evidence="2" key="2">
    <citation type="submission" date="2023-07" db="EMBL/GenBank/DDBJ databases">
        <authorList>
            <consortium name="Lawrence Berkeley National Laboratory"/>
            <person name="Haridas S."/>
            <person name="Hensen N."/>
            <person name="Bonometti L."/>
            <person name="Westerberg I."/>
            <person name="Brannstrom I.O."/>
            <person name="Guillou S."/>
            <person name="Cros-Aarteil S."/>
            <person name="Calhoun S."/>
            <person name="Kuo A."/>
            <person name="Mondo S."/>
            <person name="Pangilinan J."/>
            <person name="Riley R."/>
            <person name="LaButti K."/>
            <person name="Andreopoulos B."/>
            <person name="Lipzen A."/>
            <person name="Chen C."/>
            <person name="Yanf M."/>
            <person name="Daum C."/>
            <person name="Ng V."/>
            <person name="Clum A."/>
            <person name="Steindorff A."/>
            <person name="Ohm R."/>
            <person name="Martin F."/>
            <person name="Silar P."/>
            <person name="Natvig D."/>
            <person name="Lalanne C."/>
            <person name="Gautier V."/>
            <person name="Ament-velasquez S.L."/>
            <person name="Kruys A."/>
            <person name="Hutchinson M.I."/>
            <person name="Powell A.J."/>
            <person name="Barry K."/>
            <person name="Miller A.N."/>
            <person name="Grigoriev I.V."/>
            <person name="Debuchy R."/>
            <person name="Gladieux P."/>
            <person name="Thoren M.H."/>
            <person name="Johannesson H."/>
        </authorList>
    </citation>
    <scope>NUCLEOTIDE SEQUENCE</scope>
    <source>
        <strain evidence="2">FGSC 1904</strain>
    </source>
</reference>
<name>A0AAE0PNM9_SORBR</name>
<feature type="compositionally biased region" description="Low complexity" evidence="1">
    <location>
        <begin position="168"/>
        <end position="178"/>
    </location>
</feature>
<dbReference type="EMBL" id="JAUTDP010000001">
    <property type="protein sequence ID" value="KAK3403204.1"/>
    <property type="molecule type" value="Genomic_DNA"/>
</dbReference>
<keyword evidence="3" id="KW-1185">Reference proteome</keyword>
<organism evidence="2 3">
    <name type="scientific">Sordaria brevicollis</name>
    <dbReference type="NCBI Taxonomy" id="83679"/>
    <lineage>
        <taxon>Eukaryota</taxon>
        <taxon>Fungi</taxon>
        <taxon>Dikarya</taxon>
        <taxon>Ascomycota</taxon>
        <taxon>Pezizomycotina</taxon>
        <taxon>Sordariomycetes</taxon>
        <taxon>Sordariomycetidae</taxon>
        <taxon>Sordariales</taxon>
        <taxon>Sordariaceae</taxon>
        <taxon>Sordaria</taxon>
    </lineage>
</organism>
<evidence type="ECO:0000256" key="1">
    <source>
        <dbReference type="SAM" id="MobiDB-lite"/>
    </source>
</evidence>
<feature type="region of interest" description="Disordered" evidence="1">
    <location>
        <begin position="397"/>
        <end position="418"/>
    </location>
</feature>
<feature type="compositionally biased region" description="Gly residues" evidence="1">
    <location>
        <begin position="64"/>
        <end position="76"/>
    </location>
</feature>
<feature type="compositionally biased region" description="Polar residues" evidence="1">
    <location>
        <begin position="140"/>
        <end position="149"/>
    </location>
</feature>
<comment type="caution">
    <text evidence="2">The sequence shown here is derived from an EMBL/GenBank/DDBJ whole genome shotgun (WGS) entry which is preliminary data.</text>
</comment>
<accession>A0AAE0PNM9</accession>
<feature type="compositionally biased region" description="Acidic residues" evidence="1">
    <location>
        <begin position="81"/>
        <end position="113"/>
    </location>
</feature>
<sequence>MPPSSPQTPRHSPYPSMENLNSVASYSPQEGRALSHKSSFNDPLTPSRNSFNSSVGPAMDIGMFGNGGMDNSGGLGNLADELADAFSDGEDDYFEGQEGEEAPNGFEGEDEDLLPTPMPKDGGGVRDSGVDVASPRSRQRASLKSQLSPNGRGHHHHHRRKVSEYDGSEYGSESDLELSGLSPRLVEKMAEVESLARRGTENNGSAADGAFQRVTEGLRDLGSQAGVEGGATRLITAHSALTTHLSHQTRQLHSLTFPLLSPLSPAPDAEAIDELLPMLVSLSSSMPRPSTAAFASLASLHTITTDLVQTLNYLSDTLHMSRQTTTTATRRLKSARELVAELKREEELREQGERWLSRGNWSERLRNRECAHVCGEVVGGFEEVCNNWRKRLLAQEGGGGAEADGAGTATGTTASVEA</sequence>
<evidence type="ECO:0000313" key="3">
    <source>
        <dbReference type="Proteomes" id="UP001281003"/>
    </source>
</evidence>
<protein>
    <submittedName>
        <fullName evidence="2">Uncharacterized protein</fullName>
    </submittedName>
</protein>
<dbReference type="Proteomes" id="UP001281003">
    <property type="component" value="Unassembled WGS sequence"/>
</dbReference>
<feature type="compositionally biased region" description="Polar residues" evidence="1">
    <location>
        <begin position="18"/>
        <end position="28"/>
    </location>
</feature>
<proteinExistence type="predicted"/>
<reference evidence="2" key="1">
    <citation type="journal article" date="2023" name="Mol. Phylogenet. Evol.">
        <title>Genome-scale phylogeny and comparative genomics of the fungal order Sordariales.</title>
        <authorList>
            <person name="Hensen N."/>
            <person name="Bonometti L."/>
            <person name="Westerberg I."/>
            <person name="Brannstrom I.O."/>
            <person name="Guillou S."/>
            <person name="Cros-Aarteil S."/>
            <person name="Calhoun S."/>
            <person name="Haridas S."/>
            <person name="Kuo A."/>
            <person name="Mondo S."/>
            <person name="Pangilinan J."/>
            <person name="Riley R."/>
            <person name="LaButti K."/>
            <person name="Andreopoulos B."/>
            <person name="Lipzen A."/>
            <person name="Chen C."/>
            <person name="Yan M."/>
            <person name="Daum C."/>
            <person name="Ng V."/>
            <person name="Clum A."/>
            <person name="Steindorff A."/>
            <person name="Ohm R.A."/>
            <person name="Martin F."/>
            <person name="Silar P."/>
            <person name="Natvig D.O."/>
            <person name="Lalanne C."/>
            <person name="Gautier V."/>
            <person name="Ament-Velasquez S.L."/>
            <person name="Kruys A."/>
            <person name="Hutchinson M.I."/>
            <person name="Powell A.J."/>
            <person name="Barry K."/>
            <person name="Miller A.N."/>
            <person name="Grigoriev I.V."/>
            <person name="Debuchy R."/>
            <person name="Gladieux P."/>
            <person name="Hiltunen Thoren M."/>
            <person name="Johannesson H."/>
        </authorList>
    </citation>
    <scope>NUCLEOTIDE SEQUENCE</scope>
    <source>
        <strain evidence="2">FGSC 1904</strain>
    </source>
</reference>
<feature type="region of interest" description="Disordered" evidence="1">
    <location>
        <begin position="1"/>
        <end position="178"/>
    </location>
</feature>
<feature type="compositionally biased region" description="Low complexity" evidence="1">
    <location>
        <begin position="403"/>
        <end position="418"/>
    </location>
</feature>
<feature type="compositionally biased region" description="Basic residues" evidence="1">
    <location>
        <begin position="152"/>
        <end position="161"/>
    </location>
</feature>
<dbReference type="AlphaFoldDB" id="A0AAE0PNM9"/>
<feature type="compositionally biased region" description="Polar residues" evidence="1">
    <location>
        <begin position="36"/>
        <end position="55"/>
    </location>
</feature>